<dbReference type="InterPro" id="IPR036895">
    <property type="entry name" value="Uracil-DNA_glycosylase-like_sf"/>
</dbReference>
<reference evidence="6 7" key="2">
    <citation type="submission" date="2016-08" db="EMBL/GenBank/DDBJ databases">
        <title>Pervasive Adenine N6-methylation of Active Genes in Fungi.</title>
        <authorList>
            <consortium name="DOE Joint Genome Institute"/>
            <person name="Mondo S.J."/>
            <person name="Dannebaum R.O."/>
            <person name="Kuo R.C."/>
            <person name="Labutti K."/>
            <person name="Haridas S."/>
            <person name="Kuo A."/>
            <person name="Salamov A."/>
            <person name="Ahrendt S.R."/>
            <person name="Lipzen A."/>
            <person name="Sullivan W."/>
            <person name="Andreopoulos W.B."/>
            <person name="Clum A."/>
            <person name="Lindquist E."/>
            <person name="Daum C."/>
            <person name="Ramamoorthy G.K."/>
            <person name="Gryganskyi A."/>
            <person name="Culley D."/>
            <person name="Magnuson J.K."/>
            <person name="James T.Y."/>
            <person name="O'Malley M.A."/>
            <person name="Stajich J.E."/>
            <person name="Spatafora J.W."/>
            <person name="Visel A."/>
            <person name="Grigoriev I.V."/>
        </authorList>
    </citation>
    <scope>NUCLEOTIDE SEQUENCE [LARGE SCALE GENOMIC DNA]</scope>
    <source>
        <strain evidence="6 7">S4</strain>
    </source>
</reference>
<dbReference type="Gene3D" id="3.40.470.10">
    <property type="entry name" value="Uracil-DNA glycosylase-like domain"/>
    <property type="match status" value="1"/>
</dbReference>
<dbReference type="PANTHER" id="PTHR11264">
    <property type="entry name" value="URACIL-DNA GLYCOSYLASE"/>
    <property type="match status" value="1"/>
</dbReference>
<evidence type="ECO:0000256" key="4">
    <source>
        <dbReference type="ARBA" id="ARBA00023204"/>
    </source>
</evidence>
<evidence type="ECO:0000259" key="5">
    <source>
        <dbReference type="Pfam" id="PF03167"/>
    </source>
</evidence>
<dbReference type="GO" id="GO:0004844">
    <property type="term" value="F:uracil DNA N-glycosylase activity"/>
    <property type="evidence" value="ECO:0007669"/>
    <property type="project" value="InterPro"/>
</dbReference>
<evidence type="ECO:0000313" key="6">
    <source>
        <dbReference type="EMBL" id="ORX73458.1"/>
    </source>
</evidence>
<keyword evidence="3" id="KW-0378">Hydrolase</keyword>
<proteinExistence type="inferred from homology"/>
<evidence type="ECO:0000256" key="2">
    <source>
        <dbReference type="ARBA" id="ARBA00022763"/>
    </source>
</evidence>
<dbReference type="SUPFAM" id="SSF52141">
    <property type="entry name" value="Uracil-DNA glycosylase-like"/>
    <property type="match status" value="1"/>
</dbReference>
<dbReference type="STRING" id="1754192.A0A1Y1WJF1"/>
<evidence type="ECO:0000256" key="1">
    <source>
        <dbReference type="ARBA" id="ARBA00008184"/>
    </source>
</evidence>
<dbReference type="InterPro" id="IPR002043">
    <property type="entry name" value="UDG_fam1"/>
</dbReference>
<dbReference type="Proteomes" id="UP000193944">
    <property type="component" value="Unassembled WGS sequence"/>
</dbReference>
<keyword evidence="2" id="KW-0227">DNA damage</keyword>
<comment type="similarity">
    <text evidence="1">Belongs to the uracil-DNA glycosylase (UDG) superfamily. UNG family.</text>
</comment>
<dbReference type="EMBL" id="MCFG01000387">
    <property type="protein sequence ID" value="ORX73458.1"/>
    <property type="molecule type" value="Genomic_DNA"/>
</dbReference>
<dbReference type="Pfam" id="PF03167">
    <property type="entry name" value="UDG"/>
    <property type="match status" value="1"/>
</dbReference>
<keyword evidence="4" id="KW-0234">DNA repair</keyword>
<sequence length="205" mass="23946">MSWNDFFIKNSKLVNHIYNQLKTTNYTPPIENIFGIFKHMSLEEVKVVMIGDQPYQSASDVCDIAFGTNNPETPSLLKHIFENMEKTVASFNRPMTNHLDRWLKDGIFLCNFCFTRPTYGSTPPHYHLLWEPFTNNLVQYISNHHSVIFILFGSRAKSLRKSINEIKSVVIEAPHPIYNYKEFKNSNCFRKAREYAGNIGFILNW</sequence>
<accession>A0A1Y1WJF1</accession>
<dbReference type="GO" id="GO:0097510">
    <property type="term" value="P:base-excision repair, AP site formation via deaminated base removal"/>
    <property type="evidence" value="ECO:0007669"/>
    <property type="project" value="TreeGrafter"/>
</dbReference>
<dbReference type="InterPro" id="IPR005122">
    <property type="entry name" value="Uracil-DNA_glycosylase-like"/>
</dbReference>
<reference evidence="6 7" key="1">
    <citation type="submission" date="2016-08" db="EMBL/GenBank/DDBJ databases">
        <title>A Parts List for Fungal Cellulosomes Revealed by Comparative Genomics.</title>
        <authorList>
            <consortium name="DOE Joint Genome Institute"/>
            <person name="Haitjema C.H."/>
            <person name="Gilmore S.P."/>
            <person name="Henske J.K."/>
            <person name="Solomon K.V."/>
            <person name="De Groot R."/>
            <person name="Kuo A."/>
            <person name="Mondo S.J."/>
            <person name="Salamov A.A."/>
            <person name="Labutti K."/>
            <person name="Zhao Z."/>
            <person name="Chiniquy J."/>
            <person name="Barry K."/>
            <person name="Brewer H.M."/>
            <person name="Purvine S.O."/>
            <person name="Wright A.T."/>
            <person name="Boxma B."/>
            <person name="Van Alen T."/>
            <person name="Hackstein J.H."/>
            <person name="Baker S.E."/>
            <person name="Grigoriev I.V."/>
            <person name="O'Malley M.A."/>
        </authorList>
    </citation>
    <scope>NUCLEOTIDE SEQUENCE [LARGE SCALE GENOMIC DNA]</scope>
    <source>
        <strain evidence="6 7">S4</strain>
    </source>
</reference>
<protein>
    <submittedName>
        <fullName evidence="6">DNA glycosylase</fullName>
    </submittedName>
</protein>
<evidence type="ECO:0000313" key="7">
    <source>
        <dbReference type="Proteomes" id="UP000193944"/>
    </source>
</evidence>
<feature type="domain" description="Uracil-DNA glycosylase-like" evidence="5">
    <location>
        <begin position="41"/>
        <end position="195"/>
    </location>
</feature>
<comment type="caution">
    <text evidence="6">The sequence shown here is derived from an EMBL/GenBank/DDBJ whole genome shotgun (WGS) entry which is preliminary data.</text>
</comment>
<dbReference type="OrthoDB" id="2158803at2759"/>
<name>A0A1Y1WJF1_9FUNG</name>
<dbReference type="CDD" id="cd19371">
    <property type="entry name" value="UDG-F1-like"/>
    <property type="match status" value="1"/>
</dbReference>
<gene>
    <name evidence="6" type="ORF">BCR32DRAFT_249941</name>
</gene>
<dbReference type="PANTHER" id="PTHR11264:SF0">
    <property type="entry name" value="URACIL-DNA GLYCOSYLASE"/>
    <property type="match status" value="1"/>
</dbReference>
<keyword evidence="7" id="KW-1185">Reference proteome</keyword>
<dbReference type="AlphaFoldDB" id="A0A1Y1WJF1"/>
<evidence type="ECO:0000256" key="3">
    <source>
        <dbReference type="ARBA" id="ARBA00022801"/>
    </source>
</evidence>
<organism evidence="6 7">
    <name type="scientific">Anaeromyces robustus</name>
    <dbReference type="NCBI Taxonomy" id="1754192"/>
    <lineage>
        <taxon>Eukaryota</taxon>
        <taxon>Fungi</taxon>
        <taxon>Fungi incertae sedis</taxon>
        <taxon>Chytridiomycota</taxon>
        <taxon>Chytridiomycota incertae sedis</taxon>
        <taxon>Neocallimastigomycetes</taxon>
        <taxon>Neocallimastigales</taxon>
        <taxon>Neocallimastigaceae</taxon>
        <taxon>Anaeromyces</taxon>
    </lineage>
</organism>